<dbReference type="InterPro" id="IPR019074">
    <property type="entry name" value="YabQ"/>
</dbReference>
<feature type="transmembrane region" description="Helical" evidence="1">
    <location>
        <begin position="71"/>
        <end position="91"/>
    </location>
</feature>
<keyword evidence="1" id="KW-0472">Membrane</keyword>
<gene>
    <name evidence="2" type="primary">yabQ</name>
    <name evidence="2" type="ORF">CFK37_05795</name>
</gene>
<keyword evidence="1" id="KW-0812">Transmembrane</keyword>
<evidence type="ECO:0000313" key="3">
    <source>
        <dbReference type="Proteomes" id="UP000198312"/>
    </source>
</evidence>
<dbReference type="NCBIfam" id="TIGR02893">
    <property type="entry name" value="spore_yabQ"/>
    <property type="match status" value="1"/>
</dbReference>
<sequence>MILSTQFMTMLAMVLGGFYLGIILDTFRRASPHWRNSVFLTYLMEICFWLSQTLFLFYILYRVNAGELRLYVFAACLLGFAAYQALAASLYKKLLEHIIQFTLSIYRFFAKAIRMLIVTPVVFVVTLLFSAIAYTFQVLFLVLLTICKIVLTPFKWIFMFIYRLLPETIKKYLHKIAGFYSTMKNISKKWLKYIKFKRR</sequence>
<name>A0A220U1H1_9BACI</name>
<evidence type="ECO:0000256" key="1">
    <source>
        <dbReference type="SAM" id="Phobius"/>
    </source>
</evidence>
<feature type="transmembrane region" description="Helical" evidence="1">
    <location>
        <begin position="6"/>
        <end position="27"/>
    </location>
</feature>
<protein>
    <submittedName>
        <fullName evidence="2">Spore cortex biosynthesis protein YabQ</fullName>
    </submittedName>
</protein>
<proteinExistence type="predicted"/>
<dbReference type="EMBL" id="CP022315">
    <property type="protein sequence ID" value="ASK61701.1"/>
    <property type="molecule type" value="Genomic_DNA"/>
</dbReference>
<feature type="transmembrane region" description="Helical" evidence="1">
    <location>
        <begin position="39"/>
        <end position="59"/>
    </location>
</feature>
<dbReference type="OrthoDB" id="1653819at2"/>
<reference evidence="2 3" key="1">
    <citation type="submission" date="2017-07" db="EMBL/GenBank/DDBJ databases">
        <title>Virgibacillus sp. LM2416.</title>
        <authorList>
            <person name="Tak E.J."/>
            <person name="Bae J.-W."/>
        </authorList>
    </citation>
    <scope>NUCLEOTIDE SEQUENCE [LARGE SCALE GENOMIC DNA]</scope>
    <source>
        <strain evidence="2 3">LM2416</strain>
    </source>
</reference>
<feature type="transmembrane region" description="Helical" evidence="1">
    <location>
        <begin position="140"/>
        <end position="165"/>
    </location>
</feature>
<evidence type="ECO:0000313" key="2">
    <source>
        <dbReference type="EMBL" id="ASK61701.1"/>
    </source>
</evidence>
<organism evidence="2 3">
    <name type="scientific">Virgibacillus phasianinus</name>
    <dbReference type="NCBI Taxonomy" id="2017483"/>
    <lineage>
        <taxon>Bacteria</taxon>
        <taxon>Bacillati</taxon>
        <taxon>Bacillota</taxon>
        <taxon>Bacilli</taxon>
        <taxon>Bacillales</taxon>
        <taxon>Bacillaceae</taxon>
        <taxon>Virgibacillus</taxon>
    </lineage>
</organism>
<dbReference type="RefSeq" id="WP_089060962.1">
    <property type="nucleotide sequence ID" value="NZ_CP022315.1"/>
</dbReference>
<keyword evidence="1" id="KW-1133">Transmembrane helix</keyword>
<dbReference type="Proteomes" id="UP000198312">
    <property type="component" value="Chromosome"/>
</dbReference>
<keyword evidence="3" id="KW-1185">Reference proteome</keyword>
<dbReference type="AlphaFoldDB" id="A0A220U1H1"/>
<accession>A0A220U1H1</accession>
<dbReference type="Pfam" id="PF09578">
    <property type="entry name" value="Spore_YabQ"/>
    <property type="match status" value="1"/>
</dbReference>
<dbReference type="KEGG" id="vil:CFK37_05795"/>
<feature type="transmembrane region" description="Helical" evidence="1">
    <location>
        <begin position="112"/>
        <end position="134"/>
    </location>
</feature>